<evidence type="ECO:0000256" key="1">
    <source>
        <dbReference type="SAM" id="SignalP"/>
    </source>
</evidence>
<name>A0A6M8EDQ4_9BACT</name>
<dbReference type="RefSeq" id="WP_172124108.1">
    <property type="nucleotide sequence ID" value="NZ_CP042652.1"/>
</dbReference>
<feature type="signal peptide" evidence="1">
    <location>
        <begin position="1"/>
        <end position="22"/>
    </location>
</feature>
<accession>A0A6M8EDQ4</accession>
<keyword evidence="1" id="KW-0732">Signal</keyword>
<dbReference type="EMBL" id="CP042652">
    <property type="protein sequence ID" value="QKE27416.1"/>
    <property type="molecule type" value="Genomic_DNA"/>
</dbReference>
<proteinExistence type="predicted"/>
<organism evidence="2 3">
    <name type="scientific">Arcobacter acticola</name>
    <dbReference type="NCBI Taxonomy" id="1849015"/>
    <lineage>
        <taxon>Bacteria</taxon>
        <taxon>Pseudomonadati</taxon>
        <taxon>Campylobacterota</taxon>
        <taxon>Epsilonproteobacteria</taxon>
        <taxon>Campylobacterales</taxon>
        <taxon>Arcobacteraceae</taxon>
        <taxon>Arcobacter</taxon>
    </lineage>
</organism>
<evidence type="ECO:0000313" key="2">
    <source>
        <dbReference type="EMBL" id="QKE27416.1"/>
    </source>
</evidence>
<sequence length="95" mass="11117">MKKYSISSIFILFLLNNLSLYAMDHFINQETNIDSILKIKPPIKYDENLKYQEINKYNESKKKDTKSDYDFGVDVDVNKELKTIDGLKLDVGTNF</sequence>
<dbReference type="Proteomes" id="UP000503483">
    <property type="component" value="Chromosome"/>
</dbReference>
<feature type="chain" id="PRO_5026799914" evidence="1">
    <location>
        <begin position="23"/>
        <end position="95"/>
    </location>
</feature>
<evidence type="ECO:0000313" key="3">
    <source>
        <dbReference type="Proteomes" id="UP000503483"/>
    </source>
</evidence>
<dbReference type="KEGG" id="paco:AACT_0184"/>
<gene>
    <name evidence="2" type="ORF">AACT_0184</name>
</gene>
<dbReference type="AlphaFoldDB" id="A0A6M8EDQ4"/>
<protein>
    <submittedName>
        <fullName evidence="2">Uncharacterized protein</fullName>
    </submittedName>
</protein>
<keyword evidence="3" id="KW-1185">Reference proteome</keyword>
<reference evidence="2 3" key="1">
    <citation type="submission" date="2019-08" db="EMBL/GenBank/DDBJ databases">
        <title>Complete genome sequence of Arcobacter acticola.</title>
        <authorList>
            <person name="Miller W."/>
        </authorList>
    </citation>
    <scope>NUCLEOTIDE SEQUENCE [LARGE SCALE GENOMIC DNA]</scope>
    <source>
        <strain evidence="2 3">KCTC 52212</strain>
    </source>
</reference>